<dbReference type="GO" id="GO:0005975">
    <property type="term" value="P:carbohydrate metabolic process"/>
    <property type="evidence" value="ECO:0007669"/>
    <property type="project" value="InterPro"/>
</dbReference>
<evidence type="ECO:0000256" key="2">
    <source>
        <dbReference type="ARBA" id="ARBA00022801"/>
    </source>
</evidence>
<organism evidence="6">
    <name type="scientific">Clostridioides difficile</name>
    <name type="common">Peptoclostridium difficile</name>
    <dbReference type="NCBI Taxonomy" id="1496"/>
    <lineage>
        <taxon>Bacteria</taxon>
        <taxon>Bacillati</taxon>
        <taxon>Bacillota</taxon>
        <taxon>Clostridia</taxon>
        <taxon>Peptostreptococcales</taxon>
        <taxon>Peptostreptococcaceae</taxon>
        <taxon>Clostridioides</taxon>
    </lineage>
</organism>
<dbReference type="PANTHER" id="PTHR10587">
    <property type="entry name" value="GLYCOSYL TRANSFERASE-RELATED"/>
    <property type="match status" value="1"/>
</dbReference>
<evidence type="ECO:0000313" key="4">
    <source>
        <dbReference type="EMBL" id="CDS85108.1"/>
    </source>
</evidence>
<dbReference type="InterPro" id="IPR050248">
    <property type="entry name" value="Polysacc_deacetylase_ArnD"/>
</dbReference>
<dbReference type="GO" id="GO:0016810">
    <property type="term" value="F:hydrolase activity, acting on carbon-nitrogen (but not peptide) bonds"/>
    <property type="evidence" value="ECO:0007669"/>
    <property type="project" value="InterPro"/>
</dbReference>
<dbReference type="RefSeq" id="WP_021367002.1">
    <property type="nucleotide sequence ID" value="NZ_BBYB01000182.1"/>
</dbReference>
<evidence type="ECO:0000313" key="5">
    <source>
        <dbReference type="EMBL" id="CDS88524.1"/>
    </source>
</evidence>
<dbReference type="InterPro" id="IPR011330">
    <property type="entry name" value="Glyco_hydro/deAcase_b/a-brl"/>
</dbReference>
<protein>
    <submittedName>
        <fullName evidence="5">Polysaccharide deacetylase, PdaB family</fullName>
    </submittedName>
    <submittedName>
        <fullName evidence="6">Putative oligosaccharide deacetylase</fullName>
    </submittedName>
</protein>
<dbReference type="AlphaFoldDB" id="A0A069B002"/>
<proteinExistence type="predicted"/>
<dbReference type="GO" id="GO:0046872">
    <property type="term" value="F:metal ion binding"/>
    <property type="evidence" value="ECO:0007669"/>
    <property type="project" value="UniProtKB-KW"/>
</dbReference>
<keyword evidence="1" id="KW-0479">Metal-binding</keyword>
<dbReference type="EMBL" id="LK932407">
    <property type="protein sequence ID" value="CDS88524.1"/>
    <property type="molecule type" value="Genomic_DNA"/>
</dbReference>
<sequence>MKKIIWGICICLLSIVGVYTYNHNTHNQDSSKEAYSLNDIIKDDYEDVIIKKGNEDEKILALTFDDGPDEDFTPQVLDILKKNDVKATFFVVGEKVEYNKELLKRQYDEGHEIGNHTFTHINVAKNSYSSVEKEITDTQNIIKSVIGVEPKIFRPPYRAMSKSVCDIIVSKGMNIILWSNLDPRDWSNPGVDAIINTILTKVQNGNIILLHDYNTKRNDKSQTIQALEVVIPKLKERGYKFVTVSELIQHLDKNKQVQK</sequence>
<dbReference type="EMBL" id="LK932505">
    <property type="protein sequence ID" value="CDS85108.1"/>
    <property type="molecule type" value="Genomic_DNA"/>
</dbReference>
<dbReference type="PANTHER" id="PTHR10587:SF133">
    <property type="entry name" value="CHITIN DEACETYLASE 1-RELATED"/>
    <property type="match status" value="1"/>
</dbReference>
<dbReference type="Pfam" id="PF01522">
    <property type="entry name" value="Polysacc_deac_1"/>
    <property type="match status" value="1"/>
</dbReference>
<dbReference type="SMR" id="A0A069B002"/>
<evidence type="ECO:0000259" key="3">
    <source>
        <dbReference type="PROSITE" id="PS51677"/>
    </source>
</evidence>
<dbReference type="GO" id="GO:0016020">
    <property type="term" value="C:membrane"/>
    <property type="evidence" value="ECO:0007669"/>
    <property type="project" value="TreeGrafter"/>
</dbReference>
<dbReference type="PROSITE" id="PS51677">
    <property type="entry name" value="NODB"/>
    <property type="match status" value="1"/>
</dbReference>
<gene>
    <name evidence="6" type="ORF">BN1095_620064</name>
    <name evidence="4" type="ORF">BN1096_520098</name>
    <name evidence="5" type="ORF">BN1097_680086</name>
</gene>
<evidence type="ECO:0000256" key="1">
    <source>
        <dbReference type="ARBA" id="ARBA00022723"/>
    </source>
</evidence>
<dbReference type="InterPro" id="IPR002509">
    <property type="entry name" value="NODB_dom"/>
</dbReference>
<evidence type="ECO:0000313" key="6">
    <source>
        <dbReference type="EMBL" id="CDT64534.1"/>
    </source>
</evidence>
<name>A0A069B002_CLODI</name>
<accession>A0A069B002</accession>
<dbReference type="CDD" id="cd10917">
    <property type="entry name" value="CE4_NodB_like_6s_7s"/>
    <property type="match status" value="1"/>
</dbReference>
<feature type="domain" description="NodB homology" evidence="3">
    <location>
        <begin position="58"/>
        <end position="242"/>
    </location>
</feature>
<dbReference type="Gene3D" id="3.20.20.370">
    <property type="entry name" value="Glycoside hydrolase/deacetylase"/>
    <property type="match status" value="1"/>
</dbReference>
<reference evidence="6" key="1">
    <citation type="submission" date="2014-07" db="EMBL/GenBank/DDBJ databases">
        <authorList>
            <person name="Monot Marc"/>
        </authorList>
    </citation>
    <scope>NUCLEOTIDE SEQUENCE</scope>
    <source>
        <strain evidence="6">7032989</strain>
        <strain evidence="5">7032994</strain>
    </source>
</reference>
<dbReference type="EMBL" id="LK933316">
    <property type="protein sequence ID" value="CDT64534.1"/>
    <property type="molecule type" value="Genomic_DNA"/>
</dbReference>
<dbReference type="SUPFAM" id="SSF88713">
    <property type="entry name" value="Glycoside hydrolase/deacetylase"/>
    <property type="match status" value="1"/>
</dbReference>
<keyword evidence="2" id="KW-0378">Hydrolase</keyword>